<evidence type="ECO:0000313" key="2">
    <source>
        <dbReference type="EMBL" id="OGE80084.1"/>
    </source>
</evidence>
<evidence type="ECO:0000259" key="1">
    <source>
        <dbReference type="Pfam" id="PF13482"/>
    </source>
</evidence>
<dbReference type="InterPro" id="IPR012337">
    <property type="entry name" value="RNaseH-like_sf"/>
</dbReference>
<accession>A0A1F5NRA2</accession>
<dbReference type="EMBL" id="MFEJ01000022">
    <property type="protein sequence ID" value="OGE80084.1"/>
    <property type="molecule type" value="Genomic_DNA"/>
</dbReference>
<sequence>MSNGVNKIVLDLETQKSFEEVGGRDRNHLLKVSVVGIYSYPLNKYLTFTEDQLYKLGEMLSKSDQIIGFNIKNFDFAVLQPYLNFKLAEIPTLDILEEVEKIIGHRVKLDNLAQTTLGVAKSGDGLQALKYYKLGQIEELKKYCLDDVKITKDLYDYVRQYGKLLYKDYFETKEIKISFAEPVVQKPVSRQASLF</sequence>
<dbReference type="InterPro" id="IPR036397">
    <property type="entry name" value="RNaseH_sf"/>
</dbReference>
<organism evidence="2 3">
    <name type="scientific">Candidatus Doudnabacteria bacterium RIFCSPHIGHO2_01_FULL_45_18</name>
    <dbReference type="NCBI Taxonomy" id="1817823"/>
    <lineage>
        <taxon>Bacteria</taxon>
        <taxon>Candidatus Doudnaibacteriota</taxon>
    </lineage>
</organism>
<dbReference type="AlphaFoldDB" id="A0A1F5NRA2"/>
<reference evidence="2 3" key="1">
    <citation type="journal article" date="2016" name="Nat. Commun.">
        <title>Thousands of microbial genomes shed light on interconnected biogeochemical processes in an aquifer system.</title>
        <authorList>
            <person name="Anantharaman K."/>
            <person name="Brown C.T."/>
            <person name="Hug L.A."/>
            <person name="Sharon I."/>
            <person name="Castelle C.J."/>
            <person name="Probst A.J."/>
            <person name="Thomas B.C."/>
            <person name="Singh A."/>
            <person name="Wilkins M.J."/>
            <person name="Karaoz U."/>
            <person name="Brodie E.L."/>
            <person name="Williams K.H."/>
            <person name="Hubbard S.S."/>
            <person name="Banfield J.F."/>
        </authorList>
    </citation>
    <scope>NUCLEOTIDE SEQUENCE [LARGE SCALE GENOMIC DNA]</scope>
</reference>
<proteinExistence type="predicted"/>
<dbReference type="Gene3D" id="3.30.420.10">
    <property type="entry name" value="Ribonuclease H-like superfamily/Ribonuclease H"/>
    <property type="match status" value="1"/>
</dbReference>
<dbReference type="InterPro" id="IPR038720">
    <property type="entry name" value="YprB_RNase_H-like_dom"/>
</dbReference>
<gene>
    <name evidence="2" type="ORF">A2660_00340</name>
</gene>
<dbReference type="Pfam" id="PF13482">
    <property type="entry name" value="RNase_H_2"/>
    <property type="match status" value="1"/>
</dbReference>
<dbReference type="Proteomes" id="UP000176233">
    <property type="component" value="Unassembled WGS sequence"/>
</dbReference>
<protein>
    <recommendedName>
        <fullName evidence="1">YprB ribonuclease H-like domain-containing protein</fullName>
    </recommendedName>
</protein>
<dbReference type="GO" id="GO:0003676">
    <property type="term" value="F:nucleic acid binding"/>
    <property type="evidence" value="ECO:0007669"/>
    <property type="project" value="InterPro"/>
</dbReference>
<comment type="caution">
    <text evidence="2">The sequence shown here is derived from an EMBL/GenBank/DDBJ whole genome shotgun (WGS) entry which is preliminary data.</text>
</comment>
<name>A0A1F5NRA2_9BACT</name>
<dbReference type="SUPFAM" id="SSF53098">
    <property type="entry name" value="Ribonuclease H-like"/>
    <property type="match status" value="1"/>
</dbReference>
<feature type="domain" description="YprB ribonuclease H-like" evidence="1">
    <location>
        <begin position="50"/>
        <end position="158"/>
    </location>
</feature>
<evidence type="ECO:0000313" key="3">
    <source>
        <dbReference type="Proteomes" id="UP000176233"/>
    </source>
</evidence>